<evidence type="ECO:0008006" key="3">
    <source>
        <dbReference type="Google" id="ProtNLM"/>
    </source>
</evidence>
<evidence type="ECO:0000313" key="1">
    <source>
        <dbReference type="EMBL" id="MDQ9169636.1"/>
    </source>
</evidence>
<reference evidence="1 2" key="1">
    <citation type="submission" date="2023-08" db="EMBL/GenBank/DDBJ databases">
        <title>Oxalobacteraceae gen .nov., isolated from river sludge outside the plant.</title>
        <authorList>
            <person name="Zhao S.Y."/>
        </authorList>
    </citation>
    <scope>NUCLEOTIDE SEQUENCE [LARGE SCALE GENOMIC DNA]</scope>
    <source>
        <strain evidence="1 2">R-40</strain>
    </source>
</reference>
<dbReference type="EMBL" id="JAUYVH010000002">
    <property type="protein sequence ID" value="MDQ9169636.1"/>
    <property type="molecule type" value="Genomic_DNA"/>
</dbReference>
<proteinExistence type="predicted"/>
<evidence type="ECO:0000313" key="2">
    <source>
        <dbReference type="Proteomes" id="UP001225596"/>
    </source>
</evidence>
<comment type="caution">
    <text evidence="1">The sequence shown here is derived from an EMBL/GenBank/DDBJ whole genome shotgun (WGS) entry which is preliminary data.</text>
</comment>
<accession>A0ABU1BMI9</accession>
<keyword evidence="2" id="KW-1185">Reference proteome</keyword>
<gene>
    <name evidence="1" type="ORF">Q8A64_04340</name>
</gene>
<dbReference type="RefSeq" id="WP_338435573.1">
    <property type="nucleotide sequence ID" value="NZ_JAUYVH010000002.1"/>
</dbReference>
<name>A0ABU1BMI9_9BURK</name>
<dbReference type="Proteomes" id="UP001225596">
    <property type="component" value="Unassembled WGS sequence"/>
</dbReference>
<sequence>MGLGFDIGNILQQYGNINPNEPPRKVEQDFDEIAQHTPNEALADGLSAAFRSDQTPPFGAMVGQLFGQADPQQRSGMLGQLLGALGPSAIGSLLGGGMGGGALGGLLNRVAGQQSADVRPEDVENLSPDEVQELAARAEQQNPGIVDQMSRFYAQNPTLVKALGGAALAIALGQMSQRRR</sequence>
<protein>
    <recommendedName>
        <fullName evidence="3">DUF937 domain-containing protein</fullName>
    </recommendedName>
</protein>
<organism evidence="1 2">
    <name type="scientific">Keguizhuia sedimenti</name>
    <dbReference type="NCBI Taxonomy" id="3064264"/>
    <lineage>
        <taxon>Bacteria</taxon>
        <taxon>Pseudomonadati</taxon>
        <taxon>Pseudomonadota</taxon>
        <taxon>Betaproteobacteria</taxon>
        <taxon>Burkholderiales</taxon>
        <taxon>Oxalobacteraceae</taxon>
        <taxon>Keguizhuia</taxon>
    </lineage>
</organism>